<gene>
    <name evidence="1" type="ORF">C8E83_3534</name>
</gene>
<evidence type="ECO:0000313" key="1">
    <source>
        <dbReference type="EMBL" id="RKR76364.1"/>
    </source>
</evidence>
<keyword evidence="2" id="KW-1185">Reference proteome</keyword>
<protein>
    <submittedName>
        <fullName evidence="1">Uncharacterized protein</fullName>
    </submittedName>
</protein>
<accession>A0A495IK59</accession>
<dbReference type="EMBL" id="RBKS01000001">
    <property type="protein sequence ID" value="RKR76364.1"/>
    <property type="molecule type" value="Genomic_DNA"/>
</dbReference>
<reference evidence="1 2" key="1">
    <citation type="submission" date="2018-10" db="EMBL/GenBank/DDBJ databases">
        <title>Sequencing the genomes of 1000 actinobacteria strains.</title>
        <authorList>
            <person name="Klenk H.-P."/>
        </authorList>
    </citation>
    <scope>NUCLEOTIDE SEQUENCE [LARGE SCALE GENOMIC DNA]</scope>
    <source>
        <strain evidence="1 2">DSM 17894</strain>
    </source>
</reference>
<sequence>MGAPRKGEIVIRYTWAPDDGRERRQYAERYTYNLDDLMALAPQAWKGAEASNTSDDARNAVLALRAIAGNLGDLNR</sequence>
<proteinExistence type="predicted"/>
<comment type="caution">
    <text evidence="1">The sequence shown here is derived from an EMBL/GenBank/DDBJ whole genome shotgun (WGS) entry which is preliminary data.</text>
</comment>
<organism evidence="1 2">
    <name type="scientific">Frondihabitans australicus</name>
    <dbReference type="NCBI Taxonomy" id="386892"/>
    <lineage>
        <taxon>Bacteria</taxon>
        <taxon>Bacillati</taxon>
        <taxon>Actinomycetota</taxon>
        <taxon>Actinomycetes</taxon>
        <taxon>Micrococcales</taxon>
        <taxon>Microbacteriaceae</taxon>
        <taxon>Frondihabitans</taxon>
    </lineage>
</organism>
<name>A0A495IK59_9MICO</name>
<dbReference type="Proteomes" id="UP000280008">
    <property type="component" value="Unassembled WGS sequence"/>
</dbReference>
<dbReference type="AlphaFoldDB" id="A0A495IK59"/>
<evidence type="ECO:0000313" key="2">
    <source>
        <dbReference type="Proteomes" id="UP000280008"/>
    </source>
</evidence>